<accession>A0A9W7LDL1</accession>
<dbReference type="AlphaFoldDB" id="A0A9W7LDL1"/>
<organism evidence="2 3">
    <name type="scientific">Triparma columacea</name>
    <dbReference type="NCBI Taxonomy" id="722753"/>
    <lineage>
        <taxon>Eukaryota</taxon>
        <taxon>Sar</taxon>
        <taxon>Stramenopiles</taxon>
        <taxon>Ochrophyta</taxon>
        <taxon>Bolidophyceae</taxon>
        <taxon>Parmales</taxon>
        <taxon>Triparmaceae</taxon>
        <taxon>Triparma</taxon>
    </lineage>
</organism>
<gene>
    <name evidence="2" type="ORF">TrCOL_g6522</name>
</gene>
<name>A0A9W7LDL1_9STRA</name>
<feature type="compositionally biased region" description="Polar residues" evidence="1">
    <location>
        <begin position="257"/>
        <end position="273"/>
    </location>
</feature>
<sequence>MPKPLARHVTPSLYLSRFEADDTNRYRNGVEILVNGFLTRVANPPCTDTSKLKGGPSGDGNGPGVGNDQPSFDSMVNQMSSNKLAPKPPPPARRKGHYVHSYKASNGRKQHWFRIPSLSGNDKTKKKRFDSGIIEDIARVVGGGDDTCEGGKGDGSSALNEGGGKGDGSSALNEGVCFLTGALLKISPEAVVGGLFQSKAGMKAFTNMLNSHQWVIEDDREEGEGDEGEGQEVTRGAASTTVGAASTTVGAASTTVPANPTSIPAANRTTNNAPLKARKIKMPKGWKLEVAKDRTKRKRKRDESSKTGDGNLESLETNQNHNISR</sequence>
<reference evidence="3" key="1">
    <citation type="journal article" date="2023" name="Commun. Biol.">
        <title>Genome analysis of Parmales, the sister group of diatoms, reveals the evolutionary specialization of diatoms from phago-mixotrophs to photoautotrophs.</title>
        <authorList>
            <person name="Ban H."/>
            <person name="Sato S."/>
            <person name="Yoshikawa S."/>
            <person name="Yamada K."/>
            <person name="Nakamura Y."/>
            <person name="Ichinomiya M."/>
            <person name="Sato N."/>
            <person name="Blanc-Mathieu R."/>
            <person name="Endo H."/>
            <person name="Kuwata A."/>
            <person name="Ogata H."/>
        </authorList>
    </citation>
    <scope>NUCLEOTIDE SEQUENCE [LARGE SCALE GENOMIC DNA]</scope>
</reference>
<evidence type="ECO:0000256" key="1">
    <source>
        <dbReference type="SAM" id="MobiDB-lite"/>
    </source>
</evidence>
<feature type="region of interest" description="Disordered" evidence="1">
    <location>
        <begin position="144"/>
        <end position="167"/>
    </location>
</feature>
<evidence type="ECO:0000313" key="2">
    <source>
        <dbReference type="EMBL" id="GMI47170.1"/>
    </source>
</evidence>
<dbReference type="EMBL" id="BRYA01000333">
    <property type="protein sequence ID" value="GMI47170.1"/>
    <property type="molecule type" value="Genomic_DNA"/>
</dbReference>
<keyword evidence="3" id="KW-1185">Reference proteome</keyword>
<comment type="caution">
    <text evidence="2">The sequence shown here is derived from an EMBL/GenBank/DDBJ whole genome shotgun (WGS) entry which is preliminary data.</text>
</comment>
<feature type="compositionally biased region" description="Polar residues" evidence="1">
    <location>
        <begin position="314"/>
        <end position="325"/>
    </location>
</feature>
<dbReference type="Proteomes" id="UP001165065">
    <property type="component" value="Unassembled WGS sequence"/>
</dbReference>
<feature type="region of interest" description="Disordered" evidence="1">
    <location>
        <begin position="44"/>
        <end position="97"/>
    </location>
</feature>
<feature type="compositionally biased region" description="Gly residues" evidence="1">
    <location>
        <begin position="55"/>
        <end position="65"/>
    </location>
</feature>
<protein>
    <submittedName>
        <fullName evidence="2">Uncharacterized protein</fullName>
    </submittedName>
</protein>
<proteinExistence type="predicted"/>
<feature type="compositionally biased region" description="Low complexity" evidence="1">
    <location>
        <begin position="236"/>
        <end position="256"/>
    </location>
</feature>
<feature type="compositionally biased region" description="Polar residues" evidence="1">
    <location>
        <begin position="69"/>
        <end position="83"/>
    </location>
</feature>
<feature type="region of interest" description="Disordered" evidence="1">
    <location>
        <begin position="219"/>
        <end position="325"/>
    </location>
</feature>
<evidence type="ECO:0000313" key="3">
    <source>
        <dbReference type="Proteomes" id="UP001165065"/>
    </source>
</evidence>
<feature type="compositionally biased region" description="Acidic residues" evidence="1">
    <location>
        <begin position="219"/>
        <end position="230"/>
    </location>
</feature>